<gene>
    <name evidence="2" type="ORF">JWJ88_08650</name>
</gene>
<proteinExistence type="predicted"/>
<protein>
    <recommendedName>
        <fullName evidence="4">DUF904 domain-containing protein</fullName>
    </recommendedName>
</protein>
<reference evidence="2 3" key="1">
    <citation type="submission" date="2021-02" db="EMBL/GenBank/DDBJ databases">
        <title>Paracoccus methylovroum sp.nov., a new methanol and methylamine utilizing methylotrophic denitrifer.</title>
        <authorList>
            <person name="Timsy T."/>
            <person name="Behrendt U."/>
            <person name="Ulrich A."/>
            <person name="Spanner T."/>
            <person name="Foesel B.U."/>
            <person name="Horn M.A."/>
            <person name="Kolb S."/>
        </authorList>
    </citation>
    <scope>NUCLEOTIDE SEQUENCE [LARGE SCALE GENOMIC DNA]</scope>
    <source>
        <strain evidence="2 3">H4-D09</strain>
    </source>
</reference>
<name>A0ABX7JHE1_9RHOB</name>
<accession>A0ABX7JHE1</accession>
<evidence type="ECO:0000313" key="3">
    <source>
        <dbReference type="Proteomes" id="UP000663629"/>
    </source>
</evidence>
<dbReference type="RefSeq" id="WP_205293706.1">
    <property type="nucleotide sequence ID" value="NZ_CP070368.1"/>
</dbReference>
<evidence type="ECO:0000313" key="2">
    <source>
        <dbReference type="EMBL" id="QRZ12678.1"/>
    </source>
</evidence>
<dbReference type="EMBL" id="CP070368">
    <property type="protein sequence ID" value="QRZ12678.1"/>
    <property type="molecule type" value="Genomic_DNA"/>
</dbReference>
<organism evidence="2 3">
    <name type="scientific">Paracoccus methylovorus</name>
    <dbReference type="NCBI Taxonomy" id="2812658"/>
    <lineage>
        <taxon>Bacteria</taxon>
        <taxon>Pseudomonadati</taxon>
        <taxon>Pseudomonadota</taxon>
        <taxon>Alphaproteobacteria</taxon>
        <taxon>Rhodobacterales</taxon>
        <taxon>Paracoccaceae</taxon>
        <taxon>Paracoccus</taxon>
    </lineage>
</organism>
<feature type="coiled-coil region" evidence="1">
    <location>
        <begin position="3"/>
        <end position="37"/>
    </location>
</feature>
<evidence type="ECO:0000256" key="1">
    <source>
        <dbReference type="SAM" id="Coils"/>
    </source>
</evidence>
<keyword evidence="1" id="KW-0175">Coiled coil</keyword>
<evidence type="ECO:0008006" key="4">
    <source>
        <dbReference type="Google" id="ProtNLM"/>
    </source>
</evidence>
<keyword evidence="3" id="KW-1185">Reference proteome</keyword>
<dbReference type="Proteomes" id="UP000663629">
    <property type="component" value="Chromosome 1"/>
</dbReference>
<sequence>MNAVALRAALEESKAENEYLRQRNLNLRIAIENLSQQVADLTPNEEAAEGEAEAAPAQ</sequence>